<name>A0A7J0DKV2_9ERIC</name>
<gene>
    <name evidence="2" type="ORF">Acr_00g0050660</name>
</gene>
<dbReference type="Proteomes" id="UP000585474">
    <property type="component" value="Unassembled WGS sequence"/>
</dbReference>
<evidence type="ECO:0000313" key="2">
    <source>
        <dbReference type="EMBL" id="GFS37210.1"/>
    </source>
</evidence>
<reference evidence="3" key="1">
    <citation type="submission" date="2019-07" db="EMBL/GenBank/DDBJ databases">
        <title>De Novo Assembly of kiwifruit Actinidia rufa.</title>
        <authorList>
            <person name="Sugita-Konishi S."/>
            <person name="Sato K."/>
            <person name="Mori E."/>
            <person name="Abe Y."/>
            <person name="Kisaki G."/>
            <person name="Hamano K."/>
            <person name="Suezawa K."/>
            <person name="Otani M."/>
            <person name="Fukuda T."/>
            <person name="Manabe T."/>
            <person name="Gomi K."/>
            <person name="Tabuchi M."/>
            <person name="Akimitsu K."/>
            <person name="Kataoka I."/>
        </authorList>
    </citation>
    <scope>NUCLEOTIDE SEQUENCE [LARGE SCALE GENOMIC DNA]</scope>
    <source>
        <strain evidence="3">cv. Fuchu</strain>
    </source>
</reference>
<accession>A0A7J0DKV2</accession>
<dbReference type="EMBL" id="BJWL01000274">
    <property type="protein sequence ID" value="GFS37210.1"/>
    <property type="molecule type" value="Genomic_DNA"/>
</dbReference>
<sequence>MPYKTEVGKIGNSLPSWLSEHLGESSMADEFIQHPPPKESSPHGRLPEDWSRDGSTSRQDRARIFPRGPPAMSRNGKRDFFSSWETIGSSIRAFLARKGPELVRVPWSWGAPCKQCNKVPILSKTHERFRQVFEKIREGGHFKILVVLNLKTFHKYFAPGQVEISSCSGGMAKSEIGVEAEGYIKGGAVASAVDASESSHSQDVSRPAVPSRDDSVEFIRIIGKKMRRILPHVPNLDLLRSQLNSKLSFELKSDAMSKRIKLSLLTKVVAEKTTFSSKGMVISEVPETASKGEVIPLNMVYH</sequence>
<feature type="compositionally biased region" description="Basic and acidic residues" evidence="1">
    <location>
        <begin position="36"/>
        <end position="52"/>
    </location>
</feature>
<feature type="region of interest" description="Disordered" evidence="1">
    <location>
        <begin position="25"/>
        <end position="69"/>
    </location>
</feature>
<dbReference type="OrthoDB" id="1752359at2759"/>
<evidence type="ECO:0000256" key="1">
    <source>
        <dbReference type="SAM" id="MobiDB-lite"/>
    </source>
</evidence>
<proteinExistence type="predicted"/>
<keyword evidence="3" id="KW-1185">Reference proteome</keyword>
<organism evidence="2 3">
    <name type="scientific">Actinidia rufa</name>
    <dbReference type="NCBI Taxonomy" id="165716"/>
    <lineage>
        <taxon>Eukaryota</taxon>
        <taxon>Viridiplantae</taxon>
        <taxon>Streptophyta</taxon>
        <taxon>Embryophyta</taxon>
        <taxon>Tracheophyta</taxon>
        <taxon>Spermatophyta</taxon>
        <taxon>Magnoliopsida</taxon>
        <taxon>eudicotyledons</taxon>
        <taxon>Gunneridae</taxon>
        <taxon>Pentapetalae</taxon>
        <taxon>asterids</taxon>
        <taxon>Ericales</taxon>
        <taxon>Actinidiaceae</taxon>
        <taxon>Actinidia</taxon>
    </lineage>
</organism>
<dbReference type="AlphaFoldDB" id="A0A7J0DKV2"/>
<evidence type="ECO:0000313" key="3">
    <source>
        <dbReference type="Proteomes" id="UP000585474"/>
    </source>
</evidence>
<protein>
    <submittedName>
        <fullName evidence="2">Uncharacterized protein</fullName>
    </submittedName>
</protein>
<comment type="caution">
    <text evidence="2">The sequence shown here is derived from an EMBL/GenBank/DDBJ whole genome shotgun (WGS) entry which is preliminary data.</text>
</comment>